<comment type="caution">
    <text evidence="5">The sequence shown here is derived from an EMBL/GenBank/DDBJ whole genome shotgun (WGS) entry which is preliminary data.</text>
</comment>
<dbReference type="AlphaFoldDB" id="A0AAV0JUT9"/>
<evidence type="ECO:0000256" key="4">
    <source>
        <dbReference type="ARBA" id="ARBA00022842"/>
    </source>
</evidence>
<evidence type="ECO:0000256" key="1">
    <source>
        <dbReference type="ARBA" id="ARBA00022603"/>
    </source>
</evidence>
<dbReference type="InterPro" id="IPR042086">
    <property type="entry name" value="MeTrfase_capping"/>
</dbReference>
<evidence type="ECO:0000313" key="5">
    <source>
        <dbReference type="EMBL" id="CAI0413343.1"/>
    </source>
</evidence>
<accession>A0AAV0JUT9</accession>
<dbReference type="GO" id="GO:0032259">
    <property type="term" value="P:methylation"/>
    <property type="evidence" value="ECO:0007669"/>
    <property type="project" value="UniProtKB-KW"/>
</dbReference>
<dbReference type="EMBL" id="CAMGYJ010000005">
    <property type="protein sequence ID" value="CAI0413343.1"/>
    <property type="molecule type" value="Genomic_DNA"/>
</dbReference>
<name>A0AAV0JUT9_9ROSI</name>
<keyword evidence="3" id="KW-0479">Metal-binding</keyword>
<gene>
    <name evidence="5" type="ORF">LITE_LOCUS15894</name>
</gene>
<keyword evidence="2" id="KW-0808">Transferase</keyword>
<organism evidence="5 6">
    <name type="scientific">Linum tenue</name>
    <dbReference type="NCBI Taxonomy" id="586396"/>
    <lineage>
        <taxon>Eukaryota</taxon>
        <taxon>Viridiplantae</taxon>
        <taxon>Streptophyta</taxon>
        <taxon>Embryophyta</taxon>
        <taxon>Tracheophyta</taxon>
        <taxon>Spermatophyta</taxon>
        <taxon>Magnoliopsida</taxon>
        <taxon>eudicotyledons</taxon>
        <taxon>Gunneridae</taxon>
        <taxon>Pentapetalae</taxon>
        <taxon>rosids</taxon>
        <taxon>fabids</taxon>
        <taxon>Malpighiales</taxon>
        <taxon>Linaceae</taxon>
        <taxon>Linum</taxon>
    </lineage>
</organism>
<dbReference type="PANTHER" id="PTHR31009">
    <property type="entry name" value="S-ADENOSYL-L-METHIONINE:CARBOXYL METHYLTRANSFERASE FAMILY PROTEIN"/>
    <property type="match status" value="1"/>
</dbReference>
<protein>
    <submittedName>
        <fullName evidence="5">Uncharacterized protein</fullName>
    </submittedName>
</protein>
<dbReference type="InterPro" id="IPR005299">
    <property type="entry name" value="MeTrfase_7"/>
</dbReference>
<dbReference type="GO" id="GO:0008168">
    <property type="term" value="F:methyltransferase activity"/>
    <property type="evidence" value="ECO:0007669"/>
    <property type="project" value="UniProtKB-KW"/>
</dbReference>
<dbReference type="SUPFAM" id="SSF53335">
    <property type="entry name" value="S-adenosyl-L-methionine-dependent methyltransferases"/>
    <property type="match status" value="1"/>
</dbReference>
<dbReference type="Proteomes" id="UP001154282">
    <property type="component" value="Unassembled WGS sequence"/>
</dbReference>
<proteinExistence type="predicted"/>
<dbReference type="GO" id="GO:0046872">
    <property type="term" value="F:metal ion binding"/>
    <property type="evidence" value="ECO:0007669"/>
    <property type="project" value="UniProtKB-KW"/>
</dbReference>
<evidence type="ECO:0000313" key="6">
    <source>
        <dbReference type="Proteomes" id="UP001154282"/>
    </source>
</evidence>
<dbReference type="Gene3D" id="3.40.50.150">
    <property type="entry name" value="Vaccinia Virus protein VP39"/>
    <property type="match status" value="1"/>
</dbReference>
<keyword evidence="1" id="KW-0489">Methyltransferase</keyword>
<reference evidence="5" key="1">
    <citation type="submission" date="2022-08" db="EMBL/GenBank/DDBJ databases">
        <authorList>
            <person name="Gutierrez-Valencia J."/>
        </authorList>
    </citation>
    <scope>NUCLEOTIDE SEQUENCE</scope>
</reference>
<keyword evidence="6" id="KW-1185">Reference proteome</keyword>
<dbReference type="Pfam" id="PF03492">
    <property type="entry name" value="Methyltransf_7"/>
    <property type="match status" value="1"/>
</dbReference>
<sequence length="379" mass="42070">MTIEEVSEVLHMNGGMGETSYAMNSLVQKKVILMTKPITEEAIAKLYTSTLPIRSLAIADLGCSSGPNALLAVSELITAVTELSGELGRKAPEFQVFLNDLPGNDFNTIFRSVQRFQDKHLNNLMKNDQTLFVNGVPGSFYGRLFAVDSLHFVHSSYSLQWLSQVPDGIVEENKGNIYMAGNSPPRVLEAYYAQFQRDFSLFLRCRAAEVVAGGRMVLTFLGRRSEEASSKECCYIWELMSMALNQMASEGLIDQKKLDGFNIPQYTPSPLEVEAEVLKEGSFAVDRLAVSKVSWDSYADGGGAELINGRSREVRRDGGYNVANCMRAVAEPLLVSQFGSGEVIDEVFRRYRAIVTERMAEEKTEFVNVIVSLTKSRLC</sequence>
<dbReference type="Gene3D" id="1.10.1200.270">
    <property type="entry name" value="Methyltransferase, alpha-helical capping domain"/>
    <property type="match status" value="1"/>
</dbReference>
<evidence type="ECO:0000256" key="3">
    <source>
        <dbReference type="ARBA" id="ARBA00022723"/>
    </source>
</evidence>
<evidence type="ECO:0000256" key="2">
    <source>
        <dbReference type="ARBA" id="ARBA00022679"/>
    </source>
</evidence>
<dbReference type="InterPro" id="IPR029063">
    <property type="entry name" value="SAM-dependent_MTases_sf"/>
</dbReference>
<keyword evidence="4" id="KW-0460">Magnesium</keyword>